<organism evidence="5 6">
    <name type="scientific">Mycena indigotica</name>
    <dbReference type="NCBI Taxonomy" id="2126181"/>
    <lineage>
        <taxon>Eukaryota</taxon>
        <taxon>Fungi</taxon>
        <taxon>Dikarya</taxon>
        <taxon>Basidiomycota</taxon>
        <taxon>Agaricomycotina</taxon>
        <taxon>Agaricomycetes</taxon>
        <taxon>Agaricomycetidae</taxon>
        <taxon>Agaricales</taxon>
        <taxon>Marasmiineae</taxon>
        <taxon>Mycenaceae</taxon>
        <taxon>Mycena</taxon>
    </lineage>
</organism>
<feature type="domain" description="RRM" evidence="4">
    <location>
        <begin position="54"/>
        <end position="132"/>
    </location>
</feature>
<dbReference type="InterPro" id="IPR051229">
    <property type="entry name" value="ALYREF_mRNA_export"/>
</dbReference>
<dbReference type="CDD" id="cd12418">
    <property type="entry name" value="RRM_Aly_REF_like"/>
    <property type="match status" value="1"/>
</dbReference>
<dbReference type="RefSeq" id="XP_037226462.1">
    <property type="nucleotide sequence ID" value="XM_037358552.1"/>
</dbReference>
<keyword evidence="6" id="KW-1185">Reference proteome</keyword>
<accession>A0A8H6WF63</accession>
<feature type="compositionally biased region" description="Low complexity" evidence="3">
    <location>
        <begin position="169"/>
        <end position="179"/>
    </location>
</feature>
<dbReference type="Pfam" id="PF00076">
    <property type="entry name" value="RRM_1"/>
    <property type="match status" value="1"/>
</dbReference>
<feature type="compositionally biased region" description="Basic residues" evidence="3">
    <location>
        <begin position="1"/>
        <end position="10"/>
    </location>
</feature>
<dbReference type="PANTHER" id="PTHR19965:SF82">
    <property type="entry name" value="THO COMPLEX SUBUNIT 4"/>
    <property type="match status" value="1"/>
</dbReference>
<dbReference type="EMBL" id="JACAZF010000001">
    <property type="protein sequence ID" value="KAF7316439.1"/>
    <property type="molecule type" value="Genomic_DNA"/>
</dbReference>
<dbReference type="InterPro" id="IPR000504">
    <property type="entry name" value="RRM_dom"/>
</dbReference>
<dbReference type="AlphaFoldDB" id="A0A8H6WF63"/>
<dbReference type="SUPFAM" id="SSF54928">
    <property type="entry name" value="RNA-binding domain, RBD"/>
    <property type="match status" value="1"/>
</dbReference>
<evidence type="ECO:0000259" key="4">
    <source>
        <dbReference type="PROSITE" id="PS50102"/>
    </source>
</evidence>
<proteinExistence type="predicted"/>
<dbReference type="InterPro" id="IPR012677">
    <property type="entry name" value="Nucleotide-bd_a/b_plait_sf"/>
</dbReference>
<feature type="region of interest" description="Disordered" evidence="3">
    <location>
        <begin position="32"/>
        <end position="51"/>
    </location>
</feature>
<dbReference type="OrthoDB" id="5382468at2759"/>
<dbReference type="InterPro" id="IPR025715">
    <property type="entry name" value="FoP_C"/>
</dbReference>
<dbReference type="PANTHER" id="PTHR19965">
    <property type="entry name" value="RNA AND EXPORT FACTOR BINDING PROTEIN"/>
    <property type="match status" value="1"/>
</dbReference>
<evidence type="ECO:0000313" key="5">
    <source>
        <dbReference type="EMBL" id="KAF7316439.1"/>
    </source>
</evidence>
<dbReference type="InterPro" id="IPR035979">
    <property type="entry name" value="RBD_domain_sf"/>
</dbReference>
<keyword evidence="1 2" id="KW-0694">RNA-binding</keyword>
<protein>
    <submittedName>
        <fullName evidence="5">RRM domain-containing protein</fullName>
    </submittedName>
</protein>
<dbReference type="SMART" id="SM01218">
    <property type="entry name" value="FoP_duplication"/>
    <property type="match status" value="1"/>
</dbReference>
<name>A0A8H6WF63_9AGAR</name>
<feature type="region of interest" description="Disordered" evidence="3">
    <location>
        <begin position="164"/>
        <end position="236"/>
    </location>
</feature>
<feature type="compositionally biased region" description="Polar residues" evidence="3">
    <location>
        <begin position="35"/>
        <end position="51"/>
    </location>
</feature>
<dbReference type="GeneID" id="59341068"/>
<reference evidence="5" key="1">
    <citation type="submission" date="2020-05" db="EMBL/GenBank/DDBJ databases">
        <title>Mycena genomes resolve the evolution of fungal bioluminescence.</title>
        <authorList>
            <person name="Tsai I.J."/>
        </authorList>
    </citation>
    <scope>NUCLEOTIDE SEQUENCE</scope>
    <source>
        <strain evidence="5">171206Taipei</strain>
    </source>
</reference>
<dbReference type="PROSITE" id="PS50102">
    <property type="entry name" value="RRM"/>
    <property type="match status" value="1"/>
</dbReference>
<gene>
    <name evidence="5" type="ORF">MIND_00162900</name>
</gene>
<evidence type="ECO:0000256" key="1">
    <source>
        <dbReference type="ARBA" id="ARBA00022884"/>
    </source>
</evidence>
<comment type="caution">
    <text evidence="5">The sequence shown here is derived from an EMBL/GenBank/DDBJ whole genome shotgun (WGS) entry which is preliminary data.</text>
</comment>
<sequence length="236" mass="25352">MAAHRARKPYSRPAPPRRNIDDAWVHDMADGAKNTPASRITNRQSQSTSSVPTATLAVNNLHYEITPKDLIAIFGQIGTLVGEPRIRYDRSGRSSGTAFVSFETVGEATRAKRQYDGILAKGQPMTIAFDAPPRSRSVSAPSTSTLLSRIQKPPLLDRLSKDDLNVKAPRGNGIGPIRNRGGRGKPPTAARPAKKVPKTAEDLDKELDAFMCDDATPSSTDAAPPSAPATQDVEMA</sequence>
<dbReference type="SMART" id="SM00360">
    <property type="entry name" value="RRM"/>
    <property type="match status" value="1"/>
</dbReference>
<feature type="region of interest" description="Disordered" evidence="3">
    <location>
        <begin position="1"/>
        <end position="22"/>
    </location>
</feature>
<dbReference type="GO" id="GO:0005634">
    <property type="term" value="C:nucleus"/>
    <property type="evidence" value="ECO:0007669"/>
    <property type="project" value="TreeGrafter"/>
</dbReference>
<dbReference type="Proteomes" id="UP000636479">
    <property type="component" value="Unassembled WGS sequence"/>
</dbReference>
<evidence type="ECO:0000313" key="6">
    <source>
        <dbReference type="Proteomes" id="UP000636479"/>
    </source>
</evidence>
<evidence type="ECO:0000256" key="2">
    <source>
        <dbReference type="PROSITE-ProRule" id="PRU00176"/>
    </source>
</evidence>
<evidence type="ECO:0000256" key="3">
    <source>
        <dbReference type="SAM" id="MobiDB-lite"/>
    </source>
</evidence>
<dbReference type="Pfam" id="PF13865">
    <property type="entry name" value="FoP_duplication"/>
    <property type="match status" value="1"/>
</dbReference>
<dbReference type="Gene3D" id="3.30.70.330">
    <property type="match status" value="1"/>
</dbReference>
<dbReference type="GO" id="GO:0003729">
    <property type="term" value="F:mRNA binding"/>
    <property type="evidence" value="ECO:0007669"/>
    <property type="project" value="TreeGrafter"/>
</dbReference>
<feature type="compositionally biased region" description="Low complexity" evidence="3">
    <location>
        <begin position="213"/>
        <end position="230"/>
    </location>
</feature>
<feature type="compositionally biased region" description="Basic and acidic residues" evidence="3">
    <location>
        <begin position="198"/>
        <end position="208"/>
    </location>
</feature>